<sequence length="228" mass="23662">MKTHIRARSVQPDGRTLEANAPAAQRMRRFRWRDLRLWLGLAFMLVAMVFGASLMSGSQDTTMVWRASRDLAPGALPAVEPVAVSLGSAAASYASAQQPLEGRMILPVSAGSLVPMSAVSSQSAGAFRRMTVPVDPLHAPVDLSAGDRVDVWATESDGGQTSSAPPVLVLPKVLVVSADRESVGVGGEIAVVIEVPLADVTAVVAAIRSGVVDLASVPLTDLADGGSE</sequence>
<reference evidence="2" key="1">
    <citation type="submission" date="2020-05" db="EMBL/GenBank/DDBJ databases">
        <authorList>
            <person name="Chiriac C."/>
            <person name="Salcher M."/>
            <person name="Ghai R."/>
            <person name="Kavagutti S V."/>
        </authorList>
    </citation>
    <scope>NUCLEOTIDE SEQUENCE</scope>
</reference>
<evidence type="ECO:0000256" key="1">
    <source>
        <dbReference type="SAM" id="Phobius"/>
    </source>
</evidence>
<dbReference type="EMBL" id="CAFBLS010000046">
    <property type="protein sequence ID" value="CAB4867672.1"/>
    <property type="molecule type" value="Genomic_DNA"/>
</dbReference>
<name>A0A6J7D9N3_9ZZZZ</name>
<evidence type="ECO:0000313" key="2">
    <source>
        <dbReference type="EMBL" id="CAB4867672.1"/>
    </source>
</evidence>
<dbReference type="AlphaFoldDB" id="A0A6J7D9N3"/>
<accession>A0A6J7D9N3</accession>
<protein>
    <submittedName>
        <fullName evidence="2">Unannotated protein</fullName>
    </submittedName>
</protein>
<feature type="transmembrane region" description="Helical" evidence="1">
    <location>
        <begin position="35"/>
        <end position="55"/>
    </location>
</feature>
<gene>
    <name evidence="2" type="ORF">UFOPK3402_00531</name>
</gene>
<organism evidence="2">
    <name type="scientific">freshwater metagenome</name>
    <dbReference type="NCBI Taxonomy" id="449393"/>
    <lineage>
        <taxon>unclassified sequences</taxon>
        <taxon>metagenomes</taxon>
        <taxon>ecological metagenomes</taxon>
    </lineage>
</organism>
<proteinExistence type="predicted"/>
<keyword evidence="1" id="KW-1133">Transmembrane helix</keyword>
<keyword evidence="1" id="KW-0812">Transmembrane</keyword>
<keyword evidence="1" id="KW-0472">Membrane</keyword>